<dbReference type="SMART" id="SM00822">
    <property type="entry name" value="PKS_KR"/>
    <property type="match status" value="1"/>
</dbReference>
<name>A0A518AXR2_9BACT</name>
<dbReference type="InterPro" id="IPR020904">
    <property type="entry name" value="Sc_DH/Rdtase_CS"/>
</dbReference>
<dbReference type="RefSeq" id="WP_145253796.1">
    <property type="nucleotide sequence ID" value="NZ_CP036279.1"/>
</dbReference>
<dbReference type="CDD" id="cd05233">
    <property type="entry name" value="SDR_c"/>
    <property type="match status" value="1"/>
</dbReference>
<dbReference type="KEGG" id="knv:Pan216_02980"/>
<dbReference type="InterPro" id="IPR057326">
    <property type="entry name" value="KR_dom"/>
</dbReference>
<evidence type="ECO:0000256" key="1">
    <source>
        <dbReference type="ARBA" id="ARBA00006484"/>
    </source>
</evidence>
<organism evidence="5 6">
    <name type="scientific">Kolteria novifilia</name>
    <dbReference type="NCBI Taxonomy" id="2527975"/>
    <lineage>
        <taxon>Bacteria</taxon>
        <taxon>Pseudomonadati</taxon>
        <taxon>Planctomycetota</taxon>
        <taxon>Planctomycetia</taxon>
        <taxon>Kolteriales</taxon>
        <taxon>Kolteriaceae</taxon>
        <taxon>Kolteria</taxon>
    </lineage>
</organism>
<comment type="similarity">
    <text evidence="1 3">Belongs to the short-chain dehydrogenases/reductases (SDR) family.</text>
</comment>
<feature type="domain" description="Ketoreductase" evidence="4">
    <location>
        <begin position="6"/>
        <end position="196"/>
    </location>
</feature>
<reference evidence="5 6" key="1">
    <citation type="submission" date="2019-02" db="EMBL/GenBank/DDBJ databases">
        <title>Deep-cultivation of Planctomycetes and their phenomic and genomic characterization uncovers novel biology.</title>
        <authorList>
            <person name="Wiegand S."/>
            <person name="Jogler M."/>
            <person name="Boedeker C."/>
            <person name="Pinto D."/>
            <person name="Vollmers J."/>
            <person name="Rivas-Marin E."/>
            <person name="Kohn T."/>
            <person name="Peeters S.H."/>
            <person name="Heuer A."/>
            <person name="Rast P."/>
            <person name="Oberbeckmann S."/>
            <person name="Bunk B."/>
            <person name="Jeske O."/>
            <person name="Meyerdierks A."/>
            <person name="Storesund J.E."/>
            <person name="Kallscheuer N."/>
            <person name="Luecker S."/>
            <person name="Lage O.M."/>
            <person name="Pohl T."/>
            <person name="Merkel B.J."/>
            <person name="Hornburger P."/>
            <person name="Mueller R.-W."/>
            <person name="Bruemmer F."/>
            <person name="Labrenz M."/>
            <person name="Spormann A.M."/>
            <person name="Op den Camp H."/>
            <person name="Overmann J."/>
            <person name="Amann R."/>
            <person name="Jetten M.S.M."/>
            <person name="Mascher T."/>
            <person name="Medema M.H."/>
            <person name="Devos D.P."/>
            <person name="Kaster A.-K."/>
            <person name="Ovreas L."/>
            <person name="Rohde M."/>
            <person name="Galperin M.Y."/>
            <person name="Jogler C."/>
        </authorList>
    </citation>
    <scope>NUCLEOTIDE SEQUENCE [LARGE SCALE GENOMIC DNA]</scope>
    <source>
        <strain evidence="5 6">Pan216</strain>
    </source>
</reference>
<dbReference type="AlphaFoldDB" id="A0A518AXR2"/>
<dbReference type="EMBL" id="CP036279">
    <property type="protein sequence ID" value="QDU59470.1"/>
    <property type="molecule type" value="Genomic_DNA"/>
</dbReference>
<keyword evidence="2 5" id="KW-0560">Oxidoreductase</keyword>
<dbReference type="GO" id="GO:0047936">
    <property type="term" value="F:glucose 1-dehydrogenase [NAD(P)+] activity"/>
    <property type="evidence" value="ECO:0007669"/>
    <property type="project" value="UniProtKB-EC"/>
</dbReference>
<evidence type="ECO:0000256" key="2">
    <source>
        <dbReference type="ARBA" id="ARBA00023002"/>
    </source>
</evidence>
<dbReference type="PANTHER" id="PTHR43639">
    <property type="entry name" value="OXIDOREDUCTASE, SHORT-CHAIN DEHYDROGENASE/REDUCTASE FAMILY (AFU_ORTHOLOGUE AFUA_5G02870)"/>
    <property type="match status" value="1"/>
</dbReference>
<dbReference type="PANTHER" id="PTHR43639:SF1">
    <property type="entry name" value="SHORT-CHAIN DEHYDROGENASE_REDUCTASE FAMILY PROTEIN"/>
    <property type="match status" value="1"/>
</dbReference>
<evidence type="ECO:0000313" key="5">
    <source>
        <dbReference type="EMBL" id="QDU59470.1"/>
    </source>
</evidence>
<gene>
    <name evidence="5" type="primary">gdhIV</name>
    <name evidence="5" type="ORF">Pan216_02980</name>
</gene>
<dbReference type="OrthoDB" id="9790146at2"/>
<dbReference type="Proteomes" id="UP000317093">
    <property type="component" value="Chromosome"/>
</dbReference>
<protein>
    <submittedName>
        <fullName evidence="5">Glucose 1-dehydrogenase 4</fullName>
        <ecNumber evidence="5">1.1.1.47</ecNumber>
    </submittedName>
</protein>
<evidence type="ECO:0000256" key="3">
    <source>
        <dbReference type="RuleBase" id="RU000363"/>
    </source>
</evidence>
<dbReference type="InterPro" id="IPR036291">
    <property type="entry name" value="NAD(P)-bd_dom_sf"/>
</dbReference>
<accession>A0A518AXR2</accession>
<dbReference type="SUPFAM" id="SSF51735">
    <property type="entry name" value="NAD(P)-binding Rossmann-fold domains"/>
    <property type="match status" value="1"/>
</dbReference>
<dbReference type="Gene3D" id="3.40.50.720">
    <property type="entry name" value="NAD(P)-binding Rossmann-like Domain"/>
    <property type="match status" value="1"/>
</dbReference>
<dbReference type="EC" id="1.1.1.47" evidence="5"/>
<keyword evidence="6" id="KW-1185">Reference proteome</keyword>
<dbReference type="PROSITE" id="PS00061">
    <property type="entry name" value="ADH_SHORT"/>
    <property type="match status" value="1"/>
</dbReference>
<evidence type="ECO:0000313" key="6">
    <source>
        <dbReference type="Proteomes" id="UP000317093"/>
    </source>
</evidence>
<dbReference type="PRINTS" id="PR00080">
    <property type="entry name" value="SDRFAMILY"/>
</dbReference>
<proteinExistence type="inferred from homology"/>
<dbReference type="FunFam" id="3.40.50.720:FF:000084">
    <property type="entry name" value="Short-chain dehydrogenase reductase"/>
    <property type="match status" value="1"/>
</dbReference>
<dbReference type="Pfam" id="PF00106">
    <property type="entry name" value="adh_short"/>
    <property type="match status" value="1"/>
</dbReference>
<dbReference type="InterPro" id="IPR002347">
    <property type="entry name" value="SDR_fam"/>
</dbReference>
<evidence type="ECO:0000259" key="4">
    <source>
        <dbReference type="SMART" id="SM00822"/>
    </source>
</evidence>
<dbReference type="PRINTS" id="PR00081">
    <property type="entry name" value="GDHRDH"/>
</dbReference>
<sequence length="265" mass="27335">MKINGKAAIVTGGGTGVGKATSLMLAQGGCAVVINYSRSKEDADQTVEEIKAAGGQAIAVQGNVSKDDTAQRLVQGALESFGRLDVLINCAGTTEFIPFGDLDRVTEDVWQKIMAVNLIGPFQCARAAAPAMRETAKPEGGVIVNVSSTAALLANGSSIPYAASKAALNNLTVSLARTFAPEIRVNAVAPGFIDSRWVKNALGEKYEKGKATISSNLPLGRVCQPEDVAAAIVGFVTGSDLVTGQIQVCDSGMLIIDPLGKGALE</sequence>